<dbReference type="PATRIC" id="fig|82380.10.peg.3173"/>
<comment type="caution">
    <text evidence="1">The sequence shown here is derived from an EMBL/GenBank/DDBJ whole genome shotgun (WGS) entry which is preliminary data.</text>
</comment>
<dbReference type="AlphaFoldDB" id="A0A0F0KD45"/>
<dbReference type="Proteomes" id="UP000033725">
    <property type="component" value="Unassembled WGS sequence"/>
</dbReference>
<sequence>MNDFRFGPAEFYLVGFEGARPDPATFRALKDLVDSGVVRLLDFVVIAKSETGKVEIVELDDQDGSLGLDDFEPIAAGLAGEEDVESLAASLAPGRSAALVVLELTFARTLAQNFAAAGGEVLRTERVPAPVVNAVMDILDQEGE</sequence>
<reference evidence="1 2" key="1">
    <citation type="submission" date="2015-02" db="EMBL/GenBank/DDBJ databases">
        <title>Draft genome sequences of ten Microbacterium spp. with emphasis on heavy metal contaminated environments.</title>
        <authorList>
            <person name="Corretto E."/>
        </authorList>
    </citation>
    <scope>NUCLEOTIDE SEQUENCE [LARGE SCALE GENOMIC DNA]</scope>
    <source>
        <strain evidence="1 2">BEL163</strain>
    </source>
</reference>
<dbReference type="Pfam" id="PF19850">
    <property type="entry name" value="DUF6325"/>
    <property type="match status" value="1"/>
</dbReference>
<evidence type="ECO:0000313" key="1">
    <source>
        <dbReference type="EMBL" id="KJL18334.1"/>
    </source>
</evidence>
<proteinExistence type="predicted"/>
<accession>A0A0F0KD45</accession>
<protein>
    <recommendedName>
        <fullName evidence="3">DUF1269 domain-containing family protein</fullName>
    </recommendedName>
</protein>
<dbReference type="EMBL" id="JYIV01000030">
    <property type="protein sequence ID" value="KJL18334.1"/>
    <property type="molecule type" value="Genomic_DNA"/>
</dbReference>
<evidence type="ECO:0008006" key="3">
    <source>
        <dbReference type="Google" id="ProtNLM"/>
    </source>
</evidence>
<dbReference type="InterPro" id="IPR046288">
    <property type="entry name" value="DUF6325"/>
</dbReference>
<dbReference type="OrthoDB" id="4464342at2"/>
<dbReference type="RefSeq" id="WP_045265354.1">
    <property type="nucleotide sequence ID" value="NZ_JYIV01000030.1"/>
</dbReference>
<organism evidence="1 2">
    <name type="scientific">Microbacterium oxydans</name>
    <dbReference type="NCBI Taxonomy" id="82380"/>
    <lineage>
        <taxon>Bacteria</taxon>
        <taxon>Bacillati</taxon>
        <taxon>Actinomycetota</taxon>
        <taxon>Actinomycetes</taxon>
        <taxon>Micrococcales</taxon>
        <taxon>Microbacteriaceae</taxon>
        <taxon>Microbacterium</taxon>
    </lineage>
</organism>
<gene>
    <name evidence="1" type="ORF">RN51_03166</name>
</gene>
<evidence type="ECO:0000313" key="2">
    <source>
        <dbReference type="Proteomes" id="UP000033725"/>
    </source>
</evidence>
<name>A0A0F0KD45_9MICO</name>